<protein>
    <recommendedName>
        <fullName evidence="3">RGS domain-containing protein</fullName>
    </recommendedName>
</protein>
<keyword evidence="2" id="KW-1133">Transmembrane helix</keyword>
<organism evidence="4 5">
    <name type="scientific">Naegleria fowleri</name>
    <name type="common">Brain eating amoeba</name>
    <dbReference type="NCBI Taxonomy" id="5763"/>
    <lineage>
        <taxon>Eukaryota</taxon>
        <taxon>Discoba</taxon>
        <taxon>Heterolobosea</taxon>
        <taxon>Tetramitia</taxon>
        <taxon>Eutetramitia</taxon>
        <taxon>Vahlkampfiidae</taxon>
        <taxon>Naegleria</taxon>
    </lineage>
</organism>
<dbReference type="Gene3D" id="1.10.167.10">
    <property type="entry name" value="Regulator of G-protein Signalling 4, domain 2"/>
    <property type="match status" value="2"/>
</dbReference>
<comment type="caution">
    <text evidence="4">The sequence shown here is derived from an EMBL/GenBank/DDBJ whole genome shotgun (WGS) entry which is preliminary data.</text>
</comment>
<dbReference type="SUPFAM" id="SSF48097">
    <property type="entry name" value="Regulator of G-protein signaling, RGS"/>
    <property type="match status" value="1"/>
</dbReference>
<feature type="compositionally biased region" description="Low complexity" evidence="1">
    <location>
        <begin position="589"/>
        <end position="601"/>
    </location>
</feature>
<evidence type="ECO:0000259" key="3">
    <source>
        <dbReference type="SMART" id="SM00315"/>
    </source>
</evidence>
<gene>
    <name evidence="4" type="ORF">FDP41_008520</name>
</gene>
<feature type="transmembrane region" description="Helical" evidence="2">
    <location>
        <begin position="316"/>
        <end position="339"/>
    </location>
</feature>
<dbReference type="Proteomes" id="UP000444721">
    <property type="component" value="Unassembled WGS sequence"/>
</dbReference>
<dbReference type="InterPro" id="IPR016137">
    <property type="entry name" value="RGS"/>
</dbReference>
<evidence type="ECO:0000313" key="4">
    <source>
        <dbReference type="EMBL" id="KAF0973313.1"/>
    </source>
</evidence>
<keyword evidence="2" id="KW-0812">Transmembrane</keyword>
<evidence type="ECO:0000256" key="2">
    <source>
        <dbReference type="SAM" id="Phobius"/>
    </source>
</evidence>
<evidence type="ECO:0000313" key="5">
    <source>
        <dbReference type="Proteomes" id="UP000444721"/>
    </source>
</evidence>
<dbReference type="RefSeq" id="XP_044558026.1">
    <property type="nucleotide sequence ID" value="XM_044712383.1"/>
</dbReference>
<name>A0A6A5B2F5_NAEFO</name>
<dbReference type="SMART" id="SM00315">
    <property type="entry name" value="RGS"/>
    <property type="match status" value="1"/>
</dbReference>
<dbReference type="VEuPathDB" id="AmoebaDB:FDP41_008520"/>
<evidence type="ECO:0000256" key="1">
    <source>
        <dbReference type="SAM" id="MobiDB-lite"/>
    </source>
</evidence>
<feature type="transmembrane region" description="Helical" evidence="2">
    <location>
        <begin position="492"/>
        <end position="516"/>
    </location>
</feature>
<proteinExistence type="predicted"/>
<reference evidence="4 5" key="1">
    <citation type="journal article" date="2019" name="Sci. Rep.">
        <title>Nanopore sequencing improves the draft genome of the human pathogenic amoeba Naegleria fowleri.</title>
        <authorList>
            <person name="Liechti N."/>
            <person name="Schurch N."/>
            <person name="Bruggmann R."/>
            <person name="Wittwer M."/>
        </authorList>
    </citation>
    <scope>NUCLEOTIDE SEQUENCE [LARGE SCALE GENOMIC DNA]</scope>
    <source>
        <strain evidence="4 5">ATCC 30894</strain>
    </source>
</reference>
<dbReference type="OrthoDB" id="10577033at2759"/>
<feature type="compositionally biased region" description="Polar residues" evidence="1">
    <location>
        <begin position="233"/>
        <end position="248"/>
    </location>
</feature>
<dbReference type="VEuPathDB" id="AmoebaDB:NfTy_092740"/>
<keyword evidence="2" id="KW-0472">Membrane</keyword>
<sequence length="776" mass="87803">MTQRRSSKLSLQGFTNVMLEPVKKLSNQKTKKNNNHHSQVFEIPQITIEAPQESDDLKPSSLVTSEVNATVFHTSSSSALPFIVTTTTPTITTTTTTTTTIPNVQTSHHDDLRIPNITCATEVQISLSEPPSQEELSSTKELSIQIPQVSISFDGGNDVERPSSSDAISILQESHHREETDKKATIVEIAAPIKDESKCENFENKHDDDDLTEVALQDIVNKQQPSQLPQQSTSVISSKNPLEQTSPTTHPPILPFSSNNFLQVQNSLAPSSAKLKAMSRSVLWEVDKGQEKRTSVREIHTSCGTIELSLWKICSFFGLCIAIFLIVSLVVGVSITFVFRITERDTQISLTSSNLKVLMSSMHLTTLQIVFNGFTMDKYKQFIETKSQVNHLLSEMIMFIQQQYSTREFTRSYELEKYRDAAVLDITKCMTLQQDIVSLSYLGNIELATDRLYMFENSTASANATQSLDELATRSMLVFDAQEKISSVSSSINLAICILCLFIIIPVLILAFVLSINREVIHRKRWKKANAIVLLDTMADEQLAQLFKEHCKKEMALENFLFLQEVSMYKDLCLKAIEIQETLFNSTAHNNNNTNNNGHNNTLDELDRTDSGSGGSGGASSPKRGIYRNSGSKSCKSVYNLKQAEKVLTSNLFQNNKVLKRFGWLSEKDMDAIEQRKYEKAKEIYQKFLDISGEYSINTNRHNIQQVKETLRSYESQLIDFLPDTLFDNLEREIAELLVDAHRRFKKTLAFQKQMKIEKYVEIKKRTRRNTTISDQ</sequence>
<dbReference type="VEuPathDB" id="AmoebaDB:NF0053580"/>
<accession>A0A6A5B2F5</accession>
<dbReference type="AlphaFoldDB" id="A0A6A5B2F5"/>
<dbReference type="VEuPathDB" id="AmoebaDB:NF0053570"/>
<feature type="region of interest" description="Disordered" evidence="1">
    <location>
        <begin position="223"/>
        <end position="249"/>
    </location>
</feature>
<feature type="domain" description="RGS" evidence="3">
    <location>
        <begin position="533"/>
        <end position="755"/>
    </location>
</feature>
<keyword evidence="5" id="KW-1185">Reference proteome</keyword>
<feature type="region of interest" description="Disordered" evidence="1">
    <location>
        <begin position="588"/>
        <end position="629"/>
    </location>
</feature>
<dbReference type="InterPro" id="IPR044926">
    <property type="entry name" value="RGS_subdomain_2"/>
</dbReference>
<dbReference type="InterPro" id="IPR036305">
    <property type="entry name" value="RGS_sf"/>
</dbReference>
<dbReference type="GeneID" id="68115738"/>
<dbReference type="EMBL" id="VFQX01000061">
    <property type="protein sequence ID" value="KAF0973313.1"/>
    <property type="molecule type" value="Genomic_DNA"/>
</dbReference>
<feature type="compositionally biased region" description="Low complexity" evidence="1">
    <location>
        <begin position="223"/>
        <end position="232"/>
    </location>
</feature>